<sequence length="407" mass="44422">MTPPRESASSGDGEASRSSGPRRNPPLVIVSERGRHSEASRRIVRAQAARASAAQSRETRARNREDRHQRDGPQSPPENSPPPPRNVQSPNALNPNVQNRSYIPGAQEDSQREANDQDQSQDQSGNQESSEEEGPLAPLKNWIINVLHLSANSFAASAAILASTGRPQLGNASEVLSTAGGFLAHSGSAMESIQISGGLFNRRLPVALPRGFANLQQRIAISDAFLVIISRTACFDFASPGVENRLHELLFDIVMTSATATLANTTQPGHSIQSHLRIACTCLTIFQGQRADGMAFAHDQKYSFGLEAAWSEATVLDQNALKEPKSAEAALWSLFIISVTCNSTVHLLHFQQLLWGLLQDLQLRYWEQVRNVLLDFIYPGSFLDEPCKAFYDQLQNGQVHAGPLVTS</sequence>
<evidence type="ECO:0000313" key="2">
    <source>
        <dbReference type="EMBL" id="CAK3896278.1"/>
    </source>
</evidence>
<keyword evidence="3" id="KW-1185">Reference proteome</keyword>
<evidence type="ECO:0000256" key="1">
    <source>
        <dbReference type="SAM" id="MobiDB-lite"/>
    </source>
</evidence>
<feature type="compositionally biased region" description="Low complexity" evidence="1">
    <location>
        <begin position="117"/>
        <end position="128"/>
    </location>
</feature>
<feature type="compositionally biased region" description="Pro residues" evidence="1">
    <location>
        <begin position="74"/>
        <end position="85"/>
    </location>
</feature>
<feature type="region of interest" description="Disordered" evidence="1">
    <location>
        <begin position="1"/>
        <end position="135"/>
    </location>
</feature>
<reference evidence="2" key="1">
    <citation type="submission" date="2023-11" db="EMBL/GenBank/DDBJ databases">
        <authorList>
            <person name="Alioto T."/>
            <person name="Alioto T."/>
            <person name="Gomez Garrido J."/>
        </authorList>
    </citation>
    <scope>NUCLEOTIDE SEQUENCE</scope>
</reference>
<dbReference type="EMBL" id="CAVMBE010000010">
    <property type="protein sequence ID" value="CAK3896278.1"/>
    <property type="molecule type" value="Genomic_DNA"/>
</dbReference>
<feature type="compositionally biased region" description="Low complexity" evidence="1">
    <location>
        <begin position="45"/>
        <end position="56"/>
    </location>
</feature>
<feature type="compositionally biased region" description="Basic and acidic residues" evidence="1">
    <location>
        <begin position="57"/>
        <end position="71"/>
    </location>
</feature>
<gene>
    <name evidence="2" type="ORF">LECACI_7A002384</name>
</gene>
<accession>A0AAI8YUT1</accession>
<evidence type="ECO:0000313" key="3">
    <source>
        <dbReference type="Proteomes" id="UP001296104"/>
    </source>
</evidence>
<organism evidence="2 3">
    <name type="scientific">Lecanosticta acicola</name>
    <dbReference type="NCBI Taxonomy" id="111012"/>
    <lineage>
        <taxon>Eukaryota</taxon>
        <taxon>Fungi</taxon>
        <taxon>Dikarya</taxon>
        <taxon>Ascomycota</taxon>
        <taxon>Pezizomycotina</taxon>
        <taxon>Dothideomycetes</taxon>
        <taxon>Dothideomycetidae</taxon>
        <taxon>Mycosphaerellales</taxon>
        <taxon>Mycosphaerellaceae</taxon>
        <taxon>Lecanosticta</taxon>
    </lineage>
</organism>
<feature type="compositionally biased region" description="Polar residues" evidence="1">
    <location>
        <begin position="86"/>
        <end position="101"/>
    </location>
</feature>
<comment type="caution">
    <text evidence="2">The sequence shown here is derived from an EMBL/GenBank/DDBJ whole genome shotgun (WGS) entry which is preliminary data.</text>
</comment>
<dbReference type="Proteomes" id="UP001296104">
    <property type="component" value="Unassembled WGS sequence"/>
</dbReference>
<proteinExistence type="predicted"/>
<protein>
    <submittedName>
        <fullName evidence="2">Uncharacterized protein</fullName>
    </submittedName>
</protein>
<feature type="compositionally biased region" description="Basic and acidic residues" evidence="1">
    <location>
        <begin position="32"/>
        <end position="41"/>
    </location>
</feature>
<dbReference type="AlphaFoldDB" id="A0AAI8YUT1"/>
<name>A0AAI8YUT1_9PEZI</name>